<dbReference type="InterPro" id="IPR000792">
    <property type="entry name" value="Tscrpt_reg_LuxR_C"/>
</dbReference>
<evidence type="ECO:0000259" key="4">
    <source>
        <dbReference type="PROSITE" id="PS50043"/>
    </source>
</evidence>
<gene>
    <name evidence="5" type="ORF">ACFP3R_29165</name>
</gene>
<dbReference type="InterPro" id="IPR036388">
    <property type="entry name" value="WH-like_DNA-bd_sf"/>
</dbReference>
<name>A0ABW1PEV4_9PSEU</name>
<feature type="compositionally biased region" description="Low complexity" evidence="3">
    <location>
        <begin position="956"/>
        <end position="974"/>
    </location>
</feature>
<organism evidence="5 6">
    <name type="scientific">Saccharothrix lopnurensis</name>
    <dbReference type="NCBI Taxonomy" id="1670621"/>
    <lineage>
        <taxon>Bacteria</taxon>
        <taxon>Bacillati</taxon>
        <taxon>Actinomycetota</taxon>
        <taxon>Actinomycetes</taxon>
        <taxon>Pseudonocardiales</taxon>
        <taxon>Pseudonocardiaceae</taxon>
        <taxon>Saccharothrix</taxon>
    </lineage>
</organism>
<proteinExistence type="predicted"/>
<dbReference type="PANTHER" id="PTHR16305">
    <property type="entry name" value="TESTICULAR SOLUBLE ADENYLYL CYCLASE"/>
    <property type="match status" value="1"/>
</dbReference>
<reference evidence="6" key="1">
    <citation type="journal article" date="2019" name="Int. J. Syst. Evol. Microbiol.">
        <title>The Global Catalogue of Microorganisms (GCM) 10K type strain sequencing project: providing services to taxonomists for standard genome sequencing and annotation.</title>
        <authorList>
            <consortium name="The Broad Institute Genomics Platform"/>
            <consortium name="The Broad Institute Genome Sequencing Center for Infectious Disease"/>
            <person name="Wu L."/>
            <person name="Ma J."/>
        </authorList>
    </citation>
    <scope>NUCLEOTIDE SEQUENCE [LARGE SCALE GENOMIC DNA]</scope>
    <source>
        <strain evidence="6">CGMCC 4.7246</strain>
    </source>
</reference>
<keyword evidence="2" id="KW-0067">ATP-binding</keyword>
<feature type="region of interest" description="Disordered" evidence="3">
    <location>
        <begin position="952"/>
        <end position="995"/>
    </location>
</feature>
<dbReference type="Proteomes" id="UP001596220">
    <property type="component" value="Unassembled WGS sequence"/>
</dbReference>
<accession>A0ABW1PEV4</accession>
<dbReference type="InterPro" id="IPR011990">
    <property type="entry name" value="TPR-like_helical_dom_sf"/>
</dbReference>
<dbReference type="PROSITE" id="PS00622">
    <property type="entry name" value="HTH_LUXR_1"/>
    <property type="match status" value="1"/>
</dbReference>
<dbReference type="InterPro" id="IPR027417">
    <property type="entry name" value="P-loop_NTPase"/>
</dbReference>
<dbReference type="CDD" id="cd06170">
    <property type="entry name" value="LuxR_C_like"/>
    <property type="match status" value="1"/>
</dbReference>
<keyword evidence="6" id="KW-1185">Reference proteome</keyword>
<dbReference type="Gene3D" id="1.10.10.10">
    <property type="entry name" value="Winged helix-like DNA-binding domain superfamily/Winged helix DNA-binding domain"/>
    <property type="match status" value="1"/>
</dbReference>
<evidence type="ECO:0000256" key="3">
    <source>
        <dbReference type="SAM" id="MobiDB-lite"/>
    </source>
</evidence>
<dbReference type="SMART" id="SM00421">
    <property type="entry name" value="HTH_LUXR"/>
    <property type="match status" value="1"/>
</dbReference>
<dbReference type="Pfam" id="PF00196">
    <property type="entry name" value="GerE"/>
    <property type="match status" value="1"/>
</dbReference>
<dbReference type="InterPro" id="IPR041664">
    <property type="entry name" value="AAA_16"/>
</dbReference>
<dbReference type="EMBL" id="JBHSQO010000042">
    <property type="protein sequence ID" value="MFC6093362.1"/>
    <property type="molecule type" value="Genomic_DNA"/>
</dbReference>
<dbReference type="PRINTS" id="PR00038">
    <property type="entry name" value="HTHLUXR"/>
</dbReference>
<dbReference type="Pfam" id="PF13191">
    <property type="entry name" value="AAA_16"/>
    <property type="match status" value="1"/>
</dbReference>
<dbReference type="SUPFAM" id="SSF46894">
    <property type="entry name" value="C-terminal effector domain of the bipartite response regulators"/>
    <property type="match status" value="1"/>
</dbReference>
<protein>
    <submittedName>
        <fullName evidence="5">AAA family ATPase</fullName>
    </submittedName>
</protein>
<dbReference type="SUPFAM" id="SSF48452">
    <property type="entry name" value="TPR-like"/>
    <property type="match status" value="1"/>
</dbReference>
<feature type="domain" description="HTH luxR-type" evidence="4">
    <location>
        <begin position="878"/>
        <end position="943"/>
    </location>
</feature>
<feature type="region of interest" description="Disordered" evidence="3">
    <location>
        <begin position="861"/>
        <end position="880"/>
    </location>
</feature>
<dbReference type="InterPro" id="IPR016032">
    <property type="entry name" value="Sig_transdc_resp-reg_C-effctor"/>
</dbReference>
<evidence type="ECO:0000256" key="1">
    <source>
        <dbReference type="ARBA" id="ARBA00022741"/>
    </source>
</evidence>
<dbReference type="Gene3D" id="1.25.40.10">
    <property type="entry name" value="Tetratricopeptide repeat domain"/>
    <property type="match status" value="1"/>
</dbReference>
<evidence type="ECO:0000313" key="6">
    <source>
        <dbReference type="Proteomes" id="UP001596220"/>
    </source>
</evidence>
<keyword evidence="1" id="KW-0547">Nucleotide-binding</keyword>
<evidence type="ECO:0000313" key="5">
    <source>
        <dbReference type="EMBL" id="MFC6093362.1"/>
    </source>
</evidence>
<dbReference type="PROSITE" id="PS50043">
    <property type="entry name" value="HTH_LUXR_2"/>
    <property type="match status" value="1"/>
</dbReference>
<evidence type="ECO:0000256" key="2">
    <source>
        <dbReference type="ARBA" id="ARBA00022840"/>
    </source>
</evidence>
<dbReference type="RefSeq" id="WP_380640497.1">
    <property type="nucleotide sequence ID" value="NZ_JBHSQO010000042.1"/>
</dbReference>
<dbReference type="PANTHER" id="PTHR16305:SF35">
    <property type="entry name" value="TRANSCRIPTIONAL ACTIVATOR DOMAIN"/>
    <property type="match status" value="1"/>
</dbReference>
<sequence>MSLVEREHLLDQLDAIFTAGAEGNGHVVHVGGPGASGKTALVRAFGERVSGGGALLLTATCSRAERGVSGGVLAQFAAGLPAETTELLGRLLDAERLGCGPEHQAGQDVLGRTASDQVAPGQATYGQGAQVQTARRQPHAIREACEVLFDVARTRPVVLVADDVEYADACTLQALLYLQRRLSGTRIMLVLTESDHSRHVNALFRAELTRVPWFTPVRVAPLSPRGVARILAEELDQRTATALAPAYHAMTGGNPLLVKALVQDHRTAVLTEEDHPDGVTTGEAFGQAVLACLHRWEPGMLDVVRAVAVLGENATPELLGRLLGRKTTSVVEVLTALNHTGLLDDGRFRHPAVRAAVLGDVGADGLAASHQRAASLLYAEGLPSADIAAHLAAAGAATAPWAVGVLRDAADTALAEHRPERAVEFLKLARATCAEDDATGRAALAAALATVQWRTTPSVVSRHLPELRDASERGLLGVRETRALLRYQLWFGRTTEARDTLRRLEEAAAESPHSPTATEHRALRDWVRWLHPAVAAAVPSGTGDRRPALARDHQEDLVAAAERLLRNCWAPDSAPEAAAYALFTLAVCGEVGRAKHWCDTLRADVGTGAATWKAVLADVRAHLALLEGDLVTAERQARLALTALSSHNWGPAIASPLAALVLATSAAGKHDEAEAQLKRSIPVAAQNTWHWAVYLRARGQAHLAAGRPHAALADFEACGEVAVHWDLDLPALLPWRSDLAQAYLRLNRIDRAGELVLAQLERPTADVPRVRGVSLRVLSSSIELKQRLPMLREAAALFQGCGDQVELSVALALLSSTHHALGEFGAAKVVAKRALRMAEGCQAEALCRQFLPRGLVLDEADGEEEAGAEVESGGTAHEPDDLATLSTAERRVAALAALGHTNREISRKLYITVSTVEQHLTRVYRKLKVRRRTDLPTGLPMGALDMWAAEAPSVTGPQAAPGHPAGHASGHTPAQRTARDPRQGARSPSGGGVRR</sequence>
<comment type="caution">
    <text evidence="5">The sequence shown here is derived from an EMBL/GenBank/DDBJ whole genome shotgun (WGS) entry which is preliminary data.</text>
</comment>
<dbReference type="SUPFAM" id="SSF52540">
    <property type="entry name" value="P-loop containing nucleoside triphosphate hydrolases"/>
    <property type="match status" value="1"/>
</dbReference>